<proteinExistence type="predicted"/>
<evidence type="ECO:0000313" key="2">
    <source>
        <dbReference type="Proteomes" id="UP000032680"/>
    </source>
</evidence>
<comment type="caution">
    <text evidence="1">The sequence shown here is derived from an EMBL/GenBank/DDBJ whole genome shotgun (WGS) entry which is preliminary data.</text>
</comment>
<evidence type="ECO:0000313" key="1">
    <source>
        <dbReference type="EMBL" id="GAN78094.1"/>
    </source>
</evidence>
<organism evidence="1 2">
    <name type="scientific">Acidisphaera rubrifaciens HS-AP3</name>
    <dbReference type="NCBI Taxonomy" id="1231350"/>
    <lineage>
        <taxon>Bacteria</taxon>
        <taxon>Pseudomonadati</taxon>
        <taxon>Pseudomonadota</taxon>
        <taxon>Alphaproteobacteria</taxon>
        <taxon>Acetobacterales</taxon>
        <taxon>Acetobacteraceae</taxon>
        <taxon>Acidisphaera</taxon>
    </lineage>
</organism>
<sequence>MFPIALPDWTPPAVERIVRRLEQQSPVRAHQDILRRLATDPRVKHVWTTLRSRDRKTGSFRYPARLPASAPCLAPEAAQDDALARTLYFVYRSATDQRRVSKADDLAPLIAARLAKAQALRDVAAELRSAVRLRPDLAIPQHSADAEALERVAAWHDRQTATIRGPADPLTITNDRGDPVVRAVQADIAGQLYDLFGDRLDGTAATLAAVALGVTTSPRVSRSAFSRPKGARKS</sequence>
<dbReference type="Proteomes" id="UP000032680">
    <property type="component" value="Unassembled WGS sequence"/>
</dbReference>
<reference evidence="1 2" key="1">
    <citation type="submission" date="2012-11" db="EMBL/GenBank/DDBJ databases">
        <title>Whole genome sequence of Acidisphaera rubrifaciens HS-AP3.</title>
        <authorList>
            <person name="Azuma Y."/>
            <person name="Higashiura N."/>
            <person name="Hirakawa H."/>
            <person name="Matsushita K."/>
        </authorList>
    </citation>
    <scope>NUCLEOTIDE SEQUENCE [LARGE SCALE GENOMIC DNA]</scope>
    <source>
        <strain evidence="1 2">HS-AP3</strain>
    </source>
</reference>
<gene>
    <name evidence="1" type="ORF">Asru_0617_03</name>
</gene>
<accession>A0A0D6PB53</accession>
<protein>
    <submittedName>
        <fullName evidence="1">Uncharacterized protein</fullName>
    </submittedName>
</protein>
<dbReference type="EMBL" id="BANB01000617">
    <property type="protein sequence ID" value="GAN78094.1"/>
    <property type="molecule type" value="Genomic_DNA"/>
</dbReference>
<keyword evidence="2" id="KW-1185">Reference proteome</keyword>
<dbReference type="AlphaFoldDB" id="A0A0D6PB53"/>
<name>A0A0D6PB53_9PROT</name>